<evidence type="ECO:0000313" key="2">
    <source>
        <dbReference type="EMBL" id="CAF1541880.1"/>
    </source>
</evidence>
<dbReference type="AlphaFoldDB" id="A0A815W937"/>
<dbReference type="Proteomes" id="UP000663889">
    <property type="component" value="Unassembled WGS sequence"/>
</dbReference>
<name>A0A815W937_9BILA</name>
<dbReference type="InterPro" id="IPR009057">
    <property type="entry name" value="Homeodomain-like_sf"/>
</dbReference>
<reference evidence="2" key="1">
    <citation type="submission" date="2021-02" db="EMBL/GenBank/DDBJ databases">
        <authorList>
            <person name="Nowell W R."/>
        </authorList>
    </citation>
    <scope>NUCLEOTIDE SEQUENCE</scope>
</reference>
<dbReference type="InterPro" id="IPR002492">
    <property type="entry name" value="Transposase_Tc1-like"/>
</dbReference>
<dbReference type="SUPFAM" id="SSF46689">
    <property type="entry name" value="Homeodomain-like"/>
    <property type="match status" value="1"/>
</dbReference>
<sequence>MSLELYQQYKIVFLAKNKYGPNFSINRIAKLINCNRKKVIRWLKRWDETKDLSNLERIGGSRKTTTEQDEIIIGVVRQHADEGLTSQKIQEQVKGDDINVNARTIRRRLNEVGFRYAKLLQKPLLTEHRQKKRLAWSKSLLNYNWNRVMTTDETVFRLHDVKRLYWQRPGECKVCRKLTYTINVNA</sequence>
<gene>
    <name evidence="2" type="ORF">SEV965_LOCUS38180</name>
</gene>
<comment type="caution">
    <text evidence="2">The sequence shown here is derived from an EMBL/GenBank/DDBJ whole genome shotgun (WGS) entry which is preliminary data.</text>
</comment>
<dbReference type="Pfam" id="PF01498">
    <property type="entry name" value="HTH_Tnp_Tc3_2"/>
    <property type="match status" value="1"/>
</dbReference>
<dbReference type="Gene3D" id="3.30.420.10">
    <property type="entry name" value="Ribonuclease H-like superfamily/Ribonuclease H"/>
    <property type="match status" value="1"/>
</dbReference>
<dbReference type="EMBL" id="CAJNOU010008900">
    <property type="protein sequence ID" value="CAF1541880.1"/>
    <property type="molecule type" value="Genomic_DNA"/>
</dbReference>
<evidence type="ECO:0000313" key="3">
    <source>
        <dbReference type="Proteomes" id="UP000663889"/>
    </source>
</evidence>
<accession>A0A815W937</accession>
<dbReference type="GO" id="GO:0006313">
    <property type="term" value="P:DNA transposition"/>
    <property type="evidence" value="ECO:0007669"/>
    <property type="project" value="InterPro"/>
</dbReference>
<protein>
    <recommendedName>
        <fullName evidence="1">Transposase Tc1-like domain-containing protein</fullName>
    </recommendedName>
</protein>
<feature type="domain" description="Transposase Tc1-like" evidence="1">
    <location>
        <begin position="72"/>
        <end position="141"/>
    </location>
</feature>
<proteinExistence type="predicted"/>
<dbReference type="GO" id="GO:0015074">
    <property type="term" value="P:DNA integration"/>
    <property type="evidence" value="ECO:0007669"/>
    <property type="project" value="InterPro"/>
</dbReference>
<dbReference type="InterPro" id="IPR036397">
    <property type="entry name" value="RNaseH_sf"/>
</dbReference>
<dbReference type="GO" id="GO:0003677">
    <property type="term" value="F:DNA binding"/>
    <property type="evidence" value="ECO:0007669"/>
    <property type="project" value="InterPro"/>
</dbReference>
<organism evidence="2 3">
    <name type="scientific">Rotaria sordida</name>
    <dbReference type="NCBI Taxonomy" id="392033"/>
    <lineage>
        <taxon>Eukaryota</taxon>
        <taxon>Metazoa</taxon>
        <taxon>Spiralia</taxon>
        <taxon>Gnathifera</taxon>
        <taxon>Rotifera</taxon>
        <taxon>Eurotatoria</taxon>
        <taxon>Bdelloidea</taxon>
        <taxon>Philodinida</taxon>
        <taxon>Philodinidae</taxon>
        <taxon>Rotaria</taxon>
    </lineage>
</organism>
<evidence type="ECO:0000259" key="1">
    <source>
        <dbReference type="Pfam" id="PF01498"/>
    </source>
</evidence>